<dbReference type="PANTHER" id="PTHR43355:SF2">
    <property type="entry name" value="FLAVIN REDUCTASE (NADPH)"/>
    <property type="match status" value="1"/>
</dbReference>
<dbReference type="GO" id="GO:0016646">
    <property type="term" value="F:oxidoreductase activity, acting on the CH-NH group of donors, NAD or NADP as acceptor"/>
    <property type="evidence" value="ECO:0007669"/>
    <property type="project" value="TreeGrafter"/>
</dbReference>
<dbReference type="Pfam" id="PF13460">
    <property type="entry name" value="NAD_binding_10"/>
    <property type="match status" value="1"/>
</dbReference>
<evidence type="ECO:0000256" key="1">
    <source>
        <dbReference type="SAM" id="MobiDB-lite"/>
    </source>
</evidence>
<dbReference type="SUPFAM" id="SSF51735">
    <property type="entry name" value="NAD(P)-binding Rossmann-fold domains"/>
    <property type="match status" value="1"/>
</dbReference>
<proteinExistence type="predicted"/>
<evidence type="ECO:0000313" key="4">
    <source>
        <dbReference type="Proteomes" id="UP000198852"/>
    </source>
</evidence>
<name>A0A1I6SV63_9PSEU</name>
<dbReference type="STRING" id="95161.SAMN05660874_03457"/>
<dbReference type="Gene3D" id="3.40.50.720">
    <property type="entry name" value="NAD(P)-binding Rossmann-like Domain"/>
    <property type="match status" value="1"/>
</dbReference>
<keyword evidence="4" id="KW-1185">Reference proteome</keyword>
<dbReference type="InterPro" id="IPR016040">
    <property type="entry name" value="NAD(P)-bd_dom"/>
</dbReference>
<dbReference type="RefSeq" id="WP_093418958.1">
    <property type="nucleotide sequence ID" value="NZ_FOZX01000005.1"/>
</dbReference>
<gene>
    <name evidence="3" type="ORF">SAMN05660874_03457</name>
</gene>
<sequence>MATITIIGGTGFTGSNIARHAVHRGHQVRSLSRSQPSEPIDGVDYQTGSVEDRAPELLRGADVLVTALAPRGDMAGHLVRIYGHLAERARTTGARLIVVGGYSSLRPDVDQPRFVEDPDLPAAFAGEAREMEQVRQLLVTTPTDLDWLFISPAAGYGGWADGAHTARNTYRLGGEVALTDEQGESRISGPDFALAILDEIDTPVHHRAHLSVAY</sequence>
<reference evidence="4" key="1">
    <citation type="submission" date="2016-10" db="EMBL/GenBank/DDBJ databases">
        <authorList>
            <person name="Varghese N."/>
            <person name="Submissions S."/>
        </authorList>
    </citation>
    <scope>NUCLEOTIDE SEQUENCE [LARGE SCALE GENOMIC DNA]</scope>
    <source>
        <strain evidence="4">DSM 44771</strain>
    </source>
</reference>
<organism evidence="3 4">
    <name type="scientific">Saccharopolyspora flava</name>
    <dbReference type="NCBI Taxonomy" id="95161"/>
    <lineage>
        <taxon>Bacteria</taxon>
        <taxon>Bacillati</taxon>
        <taxon>Actinomycetota</taxon>
        <taxon>Actinomycetes</taxon>
        <taxon>Pseudonocardiales</taxon>
        <taxon>Pseudonocardiaceae</taxon>
        <taxon>Saccharopolyspora</taxon>
    </lineage>
</organism>
<dbReference type="AlphaFoldDB" id="A0A1I6SV63"/>
<accession>A0A1I6SV63</accession>
<dbReference type="Proteomes" id="UP000198852">
    <property type="component" value="Unassembled WGS sequence"/>
</dbReference>
<evidence type="ECO:0000313" key="3">
    <source>
        <dbReference type="EMBL" id="SFS80826.1"/>
    </source>
</evidence>
<dbReference type="InterPro" id="IPR051606">
    <property type="entry name" value="Polyketide_Oxido-like"/>
</dbReference>
<feature type="domain" description="NAD(P)-binding" evidence="2">
    <location>
        <begin position="8"/>
        <end position="165"/>
    </location>
</feature>
<protein>
    <recommendedName>
        <fullName evidence="2">NAD(P)-binding domain-containing protein</fullName>
    </recommendedName>
</protein>
<dbReference type="OrthoDB" id="3191258at2"/>
<dbReference type="PANTHER" id="PTHR43355">
    <property type="entry name" value="FLAVIN REDUCTASE (NADPH)"/>
    <property type="match status" value="1"/>
</dbReference>
<dbReference type="InterPro" id="IPR036291">
    <property type="entry name" value="NAD(P)-bd_dom_sf"/>
</dbReference>
<dbReference type="EMBL" id="FOZX01000005">
    <property type="protein sequence ID" value="SFS80826.1"/>
    <property type="molecule type" value="Genomic_DNA"/>
</dbReference>
<evidence type="ECO:0000259" key="2">
    <source>
        <dbReference type="Pfam" id="PF13460"/>
    </source>
</evidence>
<feature type="region of interest" description="Disordered" evidence="1">
    <location>
        <begin position="27"/>
        <end position="46"/>
    </location>
</feature>